<organism evidence="23">
    <name type="scientific">Pedococcus sp. KACC 23699</name>
    <dbReference type="NCBI Taxonomy" id="3149228"/>
    <lineage>
        <taxon>Bacteria</taxon>
        <taxon>Bacillati</taxon>
        <taxon>Actinomycetota</taxon>
        <taxon>Actinomycetes</taxon>
        <taxon>Micrococcales</taxon>
        <taxon>Intrasporangiaceae</taxon>
        <taxon>Pedococcus</taxon>
    </lineage>
</organism>
<dbReference type="GO" id="GO:0032153">
    <property type="term" value="C:cell division site"/>
    <property type="evidence" value="ECO:0007669"/>
    <property type="project" value="TreeGrafter"/>
</dbReference>
<feature type="transmembrane region" description="Helical" evidence="22">
    <location>
        <begin position="312"/>
        <end position="330"/>
    </location>
</feature>
<evidence type="ECO:0000256" key="6">
    <source>
        <dbReference type="ARBA" id="ARBA00022679"/>
    </source>
</evidence>
<keyword evidence="11 22" id="KW-0472">Membrane</keyword>
<feature type="transmembrane region" description="Helical" evidence="22">
    <location>
        <begin position="221"/>
        <end position="240"/>
    </location>
</feature>
<dbReference type="EMBL" id="CP157483">
    <property type="protein sequence ID" value="XBO42913.1"/>
    <property type="molecule type" value="Genomic_DNA"/>
</dbReference>
<comment type="pathway">
    <text evidence="2">Cell wall biogenesis; peptidoglycan biosynthesis.</text>
</comment>
<accession>A0AAU7JR55</accession>
<evidence type="ECO:0000256" key="19">
    <source>
        <dbReference type="ARBA" id="ARBA00044770"/>
    </source>
</evidence>
<proteinExistence type="inferred from homology"/>
<sequence length="424" mass="45331">MSSVSAAPSAKPRLREGADREDSSKFGSWLQRLDTPMTSYYVLLSVAVVLVVIGLIMVLSASSVMSLVQTNNGTPYVYFRKQLQFAVLGGIAMAIAAHVPIRTWKKLSLPILAGALFLQLLVFTPLGVSVNGNRNWLGAGPVTVQPSEFAKIGLVLVGAAMLSARRRSLGQLRHVLVPFLVPAAAATIGLVLLGHDLGTVLIMGAIVAALLFAAGVPRRFFIWGTSTFVALAVLMTVTSSNRLGRFDVWLGKDTDPYGAARQPLHGRYALADGGWWGVGLGASREKWSWLPEAHNDFIFAILGEELGLPGTLVMLGLFCALTLVCYRIVLRSKDMFVRIATAGVMAWIVCQAIINIGAVIGLLPVIGVPLPLVSYGGSSLMTTMFALGMLLSFARQEPGCAEALSAKPSVVRRSLAVLPGRRHR</sequence>
<evidence type="ECO:0000256" key="18">
    <source>
        <dbReference type="ARBA" id="ARBA00041418"/>
    </source>
</evidence>
<feature type="transmembrane region" description="Helical" evidence="22">
    <location>
        <begin position="176"/>
        <end position="193"/>
    </location>
</feature>
<evidence type="ECO:0000256" key="12">
    <source>
        <dbReference type="ARBA" id="ARBA00023306"/>
    </source>
</evidence>
<dbReference type="GO" id="GO:0008955">
    <property type="term" value="F:peptidoglycan glycosyltransferase activity"/>
    <property type="evidence" value="ECO:0007669"/>
    <property type="project" value="UniProtKB-EC"/>
</dbReference>
<evidence type="ECO:0000313" key="23">
    <source>
        <dbReference type="EMBL" id="XBO42913.1"/>
    </source>
</evidence>
<evidence type="ECO:0000256" key="1">
    <source>
        <dbReference type="ARBA" id="ARBA00004651"/>
    </source>
</evidence>
<evidence type="ECO:0000256" key="20">
    <source>
        <dbReference type="ARBA" id="ARBA00049902"/>
    </source>
</evidence>
<comment type="similarity">
    <text evidence="16">Belongs to the SEDS family. FtsW subfamily.</text>
</comment>
<reference evidence="23" key="1">
    <citation type="submission" date="2024-05" db="EMBL/GenBank/DDBJ databases">
        <authorList>
            <person name="Kim S."/>
            <person name="Heo J."/>
            <person name="Choi H."/>
            <person name="Choi Y."/>
            <person name="Kwon S.-W."/>
            <person name="Kim Y."/>
        </authorList>
    </citation>
    <scope>NUCLEOTIDE SEQUENCE</scope>
    <source>
        <strain evidence="23">KACC 23699</strain>
    </source>
</reference>
<evidence type="ECO:0000256" key="10">
    <source>
        <dbReference type="ARBA" id="ARBA00022989"/>
    </source>
</evidence>
<keyword evidence="6" id="KW-0808">Transferase</keyword>
<comment type="function">
    <text evidence="21">Peptidoglycan polymerase that is essential for cell division.</text>
</comment>
<dbReference type="GO" id="GO:0008360">
    <property type="term" value="P:regulation of cell shape"/>
    <property type="evidence" value="ECO:0007669"/>
    <property type="project" value="UniProtKB-KW"/>
</dbReference>
<evidence type="ECO:0000256" key="22">
    <source>
        <dbReference type="SAM" id="Phobius"/>
    </source>
</evidence>
<dbReference type="GO" id="GO:0005886">
    <property type="term" value="C:plasma membrane"/>
    <property type="evidence" value="ECO:0007669"/>
    <property type="project" value="UniProtKB-SubCell"/>
</dbReference>
<dbReference type="EC" id="2.4.99.28" evidence="19"/>
<evidence type="ECO:0000256" key="13">
    <source>
        <dbReference type="ARBA" id="ARBA00023316"/>
    </source>
</evidence>
<comment type="catalytic activity">
    <reaction evidence="20">
        <text>[GlcNAc-(1-&gt;4)-Mur2Ac(oyl-L-Ala-gamma-D-Glu-L-Lys-D-Ala-D-Ala)](n)-di-trans,octa-cis-undecaprenyl diphosphate + beta-D-GlcNAc-(1-&gt;4)-Mur2Ac(oyl-L-Ala-gamma-D-Glu-L-Lys-D-Ala-D-Ala)-di-trans,octa-cis-undecaprenyl diphosphate = [GlcNAc-(1-&gt;4)-Mur2Ac(oyl-L-Ala-gamma-D-Glu-L-Lys-D-Ala-D-Ala)](n+1)-di-trans,octa-cis-undecaprenyl diphosphate + di-trans,octa-cis-undecaprenyl diphosphate + H(+)</text>
        <dbReference type="Rhea" id="RHEA:23708"/>
        <dbReference type="Rhea" id="RHEA-COMP:9602"/>
        <dbReference type="Rhea" id="RHEA-COMP:9603"/>
        <dbReference type="ChEBI" id="CHEBI:15378"/>
        <dbReference type="ChEBI" id="CHEBI:58405"/>
        <dbReference type="ChEBI" id="CHEBI:60033"/>
        <dbReference type="ChEBI" id="CHEBI:78435"/>
        <dbReference type="EC" id="2.4.99.28"/>
    </reaction>
</comment>
<dbReference type="InterPro" id="IPR013437">
    <property type="entry name" value="FtsW"/>
</dbReference>
<dbReference type="AlphaFoldDB" id="A0AAU7JR55"/>
<feature type="transmembrane region" description="Helical" evidence="22">
    <location>
        <begin position="82"/>
        <end position="101"/>
    </location>
</feature>
<dbReference type="PANTHER" id="PTHR30474">
    <property type="entry name" value="CELL CYCLE PROTEIN"/>
    <property type="match status" value="1"/>
</dbReference>
<dbReference type="PROSITE" id="PS00428">
    <property type="entry name" value="FTSW_RODA_SPOVE"/>
    <property type="match status" value="1"/>
</dbReference>
<dbReference type="InterPro" id="IPR018365">
    <property type="entry name" value="Cell_cycle_FtsW-rel_CS"/>
</dbReference>
<dbReference type="RefSeq" id="WP_406830338.1">
    <property type="nucleotide sequence ID" value="NZ_CP157483.1"/>
</dbReference>
<dbReference type="GO" id="GO:0015648">
    <property type="term" value="F:lipid-linked peptidoglycan transporter activity"/>
    <property type="evidence" value="ECO:0007669"/>
    <property type="project" value="TreeGrafter"/>
</dbReference>
<evidence type="ECO:0000256" key="16">
    <source>
        <dbReference type="ARBA" id="ARBA00038053"/>
    </source>
</evidence>
<keyword evidence="7 22" id="KW-0812">Transmembrane</keyword>
<gene>
    <name evidence="23" type="primary">ftsW</name>
    <name evidence="23" type="ORF">ABEG17_15255</name>
</gene>
<keyword evidence="5" id="KW-0328">Glycosyltransferase</keyword>
<keyword evidence="3" id="KW-1003">Cell membrane</keyword>
<name>A0AAU7JR55_9MICO</name>
<dbReference type="GO" id="GO:0009252">
    <property type="term" value="P:peptidoglycan biosynthetic process"/>
    <property type="evidence" value="ECO:0007669"/>
    <property type="project" value="UniProtKB-KW"/>
</dbReference>
<evidence type="ECO:0000256" key="5">
    <source>
        <dbReference type="ARBA" id="ARBA00022676"/>
    </source>
</evidence>
<evidence type="ECO:0000256" key="14">
    <source>
        <dbReference type="ARBA" id="ARBA00032370"/>
    </source>
</evidence>
<evidence type="ECO:0000256" key="9">
    <source>
        <dbReference type="ARBA" id="ARBA00022984"/>
    </source>
</evidence>
<dbReference type="PANTHER" id="PTHR30474:SF2">
    <property type="entry name" value="PEPTIDOGLYCAN GLYCOSYLTRANSFERASE FTSW-RELATED"/>
    <property type="match status" value="1"/>
</dbReference>
<keyword evidence="8" id="KW-0133">Cell shape</keyword>
<keyword evidence="13" id="KW-0961">Cell wall biogenesis/degradation</keyword>
<keyword evidence="12" id="KW-0131">Cell cycle</keyword>
<feature type="transmembrane region" description="Helical" evidence="22">
    <location>
        <begin position="108"/>
        <end position="128"/>
    </location>
</feature>
<keyword evidence="10 22" id="KW-1133">Transmembrane helix</keyword>
<evidence type="ECO:0000256" key="2">
    <source>
        <dbReference type="ARBA" id="ARBA00004752"/>
    </source>
</evidence>
<protein>
    <recommendedName>
        <fullName evidence="17">Probable peptidoglycan glycosyltransferase FtsW</fullName>
        <ecNumber evidence="19">2.4.99.28</ecNumber>
    </recommendedName>
    <alternativeName>
        <fullName evidence="18">Cell division protein FtsW</fullName>
    </alternativeName>
    <alternativeName>
        <fullName evidence="15">Cell wall polymerase</fullName>
    </alternativeName>
    <alternativeName>
        <fullName evidence="14">Peptidoglycan polymerase</fullName>
    </alternativeName>
</protein>
<dbReference type="Pfam" id="PF01098">
    <property type="entry name" value="FTSW_RODA_SPOVE"/>
    <property type="match status" value="1"/>
</dbReference>
<dbReference type="GO" id="GO:0071555">
    <property type="term" value="P:cell wall organization"/>
    <property type="evidence" value="ECO:0007669"/>
    <property type="project" value="UniProtKB-KW"/>
</dbReference>
<dbReference type="NCBIfam" id="TIGR02614">
    <property type="entry name" value="ftsW"/>
    <property type="match status" value="1"/>
</dbReference>
<keyword evidence="9" id="KW-0573">Peptidoglycan synthesis</keyword>
<keyword evidence="4" id="KW-0132">Cell division</keyword>
<evidence type="ECO:0000256" key="11">
    <source>
        <dbReference type="ARBA" id="ARBA00023136"/>
    </source>
</evidence>
<evidence type="ECO:0000256" key="3">
    <source>
        <dbReference type="ARBA" id="ARBA00022475"/>
    </source>
</evidence>
<evidence type="ECO:0000256" key="8">
    <source>
        <dbReference type="ARBA" id="ARBA00022960"/>
    </source>
</evidence>
<dbReference type="GO" id="GO:0051301">
    <property type="term" value="P:cell division"/>
    <property type="evidence" value="ECO:0007669"/>
    <property type="project" value="UniProtKB-KW"/>
</dbReference>
<feature type="transmembrane region" description="Helical" evidence="22">
    <location>
        <begin position="342"/>
        <end position="366"/>
    </location>
</feature>
<evidence type="ECO:0000256" key="21">
    <source>
        <dbReference type="ARBA" id="ARBA00049966"/>
    </source>
</evidence>
<comment type="subcellular location">
    <subcellularLocation>
        <location evidence="1">Cell membrane</location>
        <topology evidence="1">Multi-pass membrane protein</topology>
    </subcellularLocation>
</comment>
<feature type="transmembrane region" description="Helical" evidence="22">
    <location>
        <begin position="199"/>
        <end position="216"/>
    </location>
</feature>
<evidence type="ECO:0000256" key="4">
    <source>
        <dbReference type="ARBA" id="ARBA00022618"/>
    </source>
</evidence>
<evidence type="ECO:0000256" key="17">
    <source>
        <dbReference type="ARBA" id="ARBA00041185"/>
    </source>
</evidence>
<feature type="transmembrane region" description="Helical" evidence="22">
    <location>
        <begin position="372"/>
        <end position="394"/>
    </location>
</feature>
<evidence type="ECO:0000256" key="7">
    <source>
        <dbReference type="ARBA" id="ARBA00022692"/>
    </source>
</evidence>
<evidence type="ECO:0000256" key="15">
    <source>
        <dbReference type="ARBA" id="ARBA00033270"/>
    </source>
</evidence>
<dbReference type="InterPro" id="IPR001182">
    <property type="entry name" value="FtsW/RodA"/>
</dbReference>
<feature type="transmembrane region" description="Helical" evidence="22">
    <location>
        <begin position="40"/>
        <end position="62"/>
    </location>
</feature>